<gene>
    <name evidence="2" type="ORF">FEF65_01520</name>
</gene>
<sequence>MSKIVNFVRFTWAGRIIIVTILAVSVIALYWSLNTRLALLYGSRSLARQIASVQNDIDSLKLLWQAEDAEKKMLQLQQLEDQRIMSGNAELVRWLDALIQQARIHHIDMDYRTEPPKPSSRFSDLLEVPVTLTFTTGEKLNTAVAYDAILSFSRNLLMTTGYRMEIDHTTAQGNAKDLQDVTIYLSVWMRRDELALPVNGNR</sequence>
<organism evidence="2 3">
    <name type="scientific">Mariprofundus erugo</name>
    <dbReference type="NCBI Taxonomy" id="2528639"/>
    <lineage>
        <taxon>Bacteria</taxon>
        <taxon>Pseudomonadati</taxon>
        <taxon>Pseudomonadota</taxon>
        <taxon>Candidatius Mariprofundia</taxon>
        <taxon>Mariprofundales</taxon>
        <taxon>Mariprofundaceae</taxon>
        <taxon>Mariprofundus</taxon>
    </lineage>
</organism>
<feature type="transmembrane region" description="Helical" evidence="1">
    <location>
        <begin position="12"/>
        <end position="33"/>
    </location>
</feature>
<evidence type="ECO:0000313" key="3">
    <source>
        <dbReference type="Proteomes" id="UP000306585"/>
    </source>
</evidence>
<dbReference type="Proteomes" id="UP000306585">
    <property type="component" value="Unassembled WGS sequence"/>
</dbReference>
<name>A0A5R9GTJ5_9PROT</name>
<keyword evidence="1" id="KW-0812">Transmembrane</keyword>
<dbReference type="EMBL" id="VBRY01000001">
    <property type="protein sequence ID" value="TLS69190.1"/>
    <property type="molecule type" value="Genomic_DNA"/>
</dbReference>
<accession>A0A5R9GTJ5</accession>
<evidence type="ECO:0000256" key="1">
    <source>
        <dbReference type="SAM" id="Phobius"/>
    </source>
</evidence>
<comment type="caution">
    <text evidence="2">The sequence shown here is derived from an EMBL/GenBank/DDBJ whole genome shotgun (WGS) entry which is preliminary data.</text>
</comment>
<proteinExistence type="predicted"/>
<dbReference type="RefSeq" id="WP_138238004.1">
    <property type="nucleotide sequence ID" value="NZ_VBRY01000001.1"/>
</dbReference>
<keyword evidence="1" id="KW-0472">Membrane</keyword>
<protein>
    <submittedName>
        <fullName evidence="2">Uncharacterized protein</fullName>
    </submittedName>
</protein>
<keyword evidence="3" id="KW-1185">Reference proteome</keyword>
<dbReference type="AlphaFoldDB" id="A0A5R9GTJ5"/>
<reference evidence="2 3" key="1">
    <citation type="journal article" date="2019" name="Appl. Environ. Microbiol.">
        <title>Environmental Evidence and Genomic Insight of Iron-oxidizing Bacteria Preference Towards More Corrosion Resistant Stainless Steel at Higher Salinities.</title>
        <authorList>
            <person name="Garrison C.E."/>
            <person name="Price K.A."/>
            <person name="Field E.K."/>
        </authorList>
    </citation>
    <scope>NUCLEOTIDE SEQUENCE [LARGE SCALE GENOMIC DNA]</scope>
    <source>
        <strain evidence="2 3">P3</strain>
    </source>
</reference>
<keyword evidence="1" id="KW-1133">Transmembrane helix</keyword>
<evidence type="ECO:0000313" key="2">
    <source>
        <dbReference type="EMBL" id="TLS69190.1"/>
    </source>
</evidence>